<name>A0A6C2UJG5_9BACT</name>
<evidence type="ECO:0008006" key="4">
    <source>
        <dbReference type="Google" id="ProtNLM"/>
    </source>
</evidence>
<evidence type="ECO:0000313" key="2">
    <source>
        <dbReference type="EMBL" id="VGO20365.1"/>
    </source>
</evidence>
<gene>
    <name evidence="2" type="ORF">SCARR_02428</name>
</gene>
<dbReference type="InterPro" id="IPR004155">
    <property type="entry name" value="PBS_lyase_HEAT"/>
</dbReference>
<dbReference type="Pfam" id="PF03130">
    <property type="entry name" value="HEAT_PBS"/>
    <property type="match status" value="1"/>
</dbReference>
<dbReference type="GO" id="GO:0016491">
    <property type="term" value="F:oxidoreductase activity"/>
    <property type="evidence" value="ECO:0007669"/>
    <property type="project" value="TreeGrafter"/>
</dbReference>
<dbReference type="PROSITE" id="PS51257">
    <property type="entry name" value="PROKAR_LIPOPROTEIN"/>
    <property type="match status" value="1"/>
</dbReference>
<proteinExistence type="predicted"/>
<dbReference type="PANTHER" id="PTHR12697:SF5">
    <property type="entry name" value="DEOXYHYPUSINE HYDROXYLASE"/>
    <property type="match status" value="1"/>
</dbReference>
<feature type="signal peptide" evidence="1">
    <location>
        <begin position="1"/>
        <end position="23"/>
    </location>
</feature>
<accession>A0A6C2UJG5</accession>
<dbReference type="Gene3D" id="1.25.10.10">
    <property type="entry name" value="Leucine-rich Repeat Variant"/>
    <property type="match status" value="3"/>
</dbReference>
<evidence type="ECO:0000256" key="1">
    <source>
        <dbReference type="SAM" id="SignalP"/>
    </source>
</evidence>
<dbReference type="EMBL" id="CAAHFH010000001">
    <property type="protein sequence ID" value="VGO20365.1"/>
    <property type="molecule type" value="Genomic_DNA"/>
</dbReference>
<sequence>MKIQATFIQAAAVAALVALLSGCGETTTDTVKQWQAAGNISKLVGATDASSDQDIRLAATEALGALKAEEAIEPLGALIVDQDLGVALNAIRALAQYNSPAAQKHLLSVLEAGTPRGRAIAAEALGECPLPEAVDPLIKMLDDEYEPAVLGAAVSLGKIGNAKAVEPLSAKVQSMSQPLRLACVQSLSSIGGETAIPGLALALGDISDDVRNPAVATLVALGPASIPIAQEALRSTDEKVRQSGMAILEGVNQIPSSGDGFVWYQLGKTQMDKKKILINTAVIEQLASQGGNAVDALLEAAAHPNAAVREHALQALEQIGEPGANKAAEAAETQAGPEAKRWFAGRGNWRGAPSWRLDLWGGVVALNPNFELNPAKTAQLEEMDSDARRVMANSQFMPTREYIPLLVSQLSYTETSGTSNPHMAEHLKLATKQLKRLDRKAELPLIAAVSDPDPQTAGNAAEILMAMGSPNAEPVIIDAFSKQLEAGAPLGDTPFYRALQKIDNPATEPLLIMAYPNAERALQVFKRKYPGARASIMPSQSVYEGDDKPLAFQVGYYSGKHIKEMKVTFRKHKNGEWKPFPALPDALPE</sequence>
<evidence type="ECO:0000313" key="3">
    <source>
        <dbReference type="Proteomes" id="UP000346198"/>
    </source>
</evidence>
<dbReference type="SUPFAM" id="SSF48371">
    <property type="entry name" value="ARM repeat"/>
    <property type="match status" value="2"/>
</dbReference>
<reference evidence="2 3" key="1">
    <citation type="submission" date="2019-04" db="EMBL/GenBank/DDBJ databases">
        <authorList>
            <person name="Van Vliet M D."/>
        </authorList>
    </citation>
    <scope>NUCLEOTIDE SEQUENCE [LARGE SCALE GENOMIC DNA]</scope>
    <source>
        <strain evidence="2 3">F21</strain>
    </source>
</reference>
<organism evidence="2 3">
    <name type="scientific">Pontiella sulfatireligans</name>
    <dbReference type="NCBI Taxonomy" id="2750658"/>
    <lineage>
        <taxon>Bacteria</taxon>
        <taxon>Pseudomonadati</taxon>
        <taxon>Kiritimatiellota</taxon>
        <taxon>Kiritimatiellia</taxon>
        <taxon>Kiritimatiellales</taxon>
        <taxon>Pontiellaceae</taxon>
        <taxon>Pontiella</taxon>
    </lineage>
</organism>
<dbReference type="PANTHER" id="PTHR12697">
    <property type="entry name" value="PBS LYASE HEAT-LIKE PROTEIN"/>
    <property type="match status" value="1"/>
</dbReference>
<dbReference type="InterPro" id="IPR011989">
    <property type="entry name" value="ARM-like"/>
</dbReference>
<keyword evidence="1" id="KW-0732">Signal</keyword>
<dbReference type="SMART" id="SM00567">
    <property type="entry name" value="EZ_HEAT"/>
    <property type="match status" value="7"/>
</dbReference>
<dbReference type="InterPro" id="IPR016024">
    <property type="entry name" value="ARM-type_fold"/>
</dbReference>
<dbReference type="Proteomes" id="UP000346198">
    <property type="component" value="Unassembled WGS sequence"/>
</dbReference>
<protein>
    <recommendedName>
        <fullName evidence="4">HEAT repeat domain-containing protein</fullName>
    </recommendedName>
</protein>
<feature type="chain" id="PRO_5025621202" description="HEAT repeat domain-containing protein" evidence="1">
    <location>
        <begin position="24"/>
        <end position="589"/>
    </location>
</feature>
<dbReference type="AlphaFoldDB" id="A0A6C2UJG5"/>
<dbReference type="RefSeq" id="WP_136061789.1">
    <property type="nucleotide sequence ID" value="NZ_CAAHFH010000001.1"/>
</dbReference>
<keyword evidence="3" id="KW-1185">Reference proteome</keyword>
<dbReference type="Pfam" id="PF13646">
    <property type="entry name" value="HEAT_2"/>
    <property type="match status" value="1"/>
</dbReference>